<dbReference type="InterPro" id="IPR003594">
    <property type="entry name" value="HATPase_dom"/>
</dbReference>
<organism evidence="10 11">
    <name type="scientific">Heliomicrobium gestii</name>
    <name type="common">Heliobacterium gestii</name>
    <dbReference type="NCBI Taxonomy" id="2699"/>
    <lineage>
        <taxon>Bacteria</taxon>
        <taxon>Bacillati</taxon>
        <taxon>Bacillota</taxon>
        <taxon>Clostridia</taxon>
        <taxon>Eubacteriales</taxon>
        <taxon>Heliobacteriaceae</taxon>
        <taxon>Heliomicrobium</taxon>
    </lineage>
</organism>
<proteinExistence type="predicted"/>
<dbReference type="CDD" id="cd00082">
    <property type="entry name" value="HisKA"/>
    <property type="match status" value="1"/>
</dbReference>
<keyword evidence="3" id="KW-0597">Phosphoprotein</keyword>
<reference evidence="10 11" key="1">
    <citation type="submission" date="2020-01" db="EMBL/GenBank/DDBJ databases">
        <title>Whole genome sequence of Heliobacterium gestii DSM 11169.</title>
        <authorList>
            <person name="Kyndt J.A."/>
            <person name="Meyer T.E."/>
        </authorList>
    </citation>
    <scope>NUCLEOTIDE SEQUENCE [LARGE SCALE GENOMIC DNA]</scope>
    <source>
        <strain evidence="10 11">DSM 11169</strain>
    </source>
</reference>
<evidence type="ECO:0000256" key="5">
    <source>
        <dbReference type="ARBA" id="ARBA00023012"/>
    </source>
</evidence>
<dbReference type="EC" id="2.7.13.3" evidence="2"/>
<evidence type="ECO:0000259" key="9">
    <source>
        <dbReference type="PROSITE" id="PS50109"/>
    </source>
</evidence>
<gene>
    <name evidence="10" type="ORF">GTO89_09225</name>
</gene>
<keyword evidence="4" id="KW-0808">Transferase</keyword>
<evidence type="ECO:0000313" key="10">
    <source>
        <dbReference type="EMBL" id="MZP43218.1"/>
    </source>
</evidence>
<feature type="domain" description="Histidine kinase" evidence="9">
    <location>
        <begin position="476"/>
        <end position="712"/>
    </location>
</feature>
<evidence type="ECO:0000256" key="4">
    <source>
        <dbReference type="ARBA" id="ARBA00022777"/>
    </source>
</evidence>
<dbReference type="PROSITE" id="PS50109">
    <property type="entry name" value="HIS_KIN"/>
    <property type="match status" value="1"/>
</dbReference>
<feature type="chain" id="PRO_5039195153" description="histidine kinase" evidence="8">
    <location>
        <begin position="42"/>
        <end position="712"/>
    </location>
</feature>
<dbReference type="GO" id="GO:0005524">
    <property type="term" value="F:ATP binding"/>
    <property type="evidence" value="ECO:0007669"/>
    <property type="project" value="UniProtKB-KW"/>
</dbReference>
<evidence type="ECO:0000256" key="1">
    <source>
        <dbReference type="ARBA" id="ARBA00000085"/>
    </source>
</evidence>
<evidence type="ECO:0000256" key="6">
    <source>
        <dbReference type="SAM" id="Coils"/>
    </source>
</evidence>
<dbReference type="PANTHER" id="PTHR43065">
    <property type="entry name" value="SENSOR HISTIDINE KINASE"/>
    <property type="match status" value="1"/>
</dbReference>
<keyword evidence="10" id="KW-0547">Nucleotide-binding</keyword>
<dbReference type="Gene3D" id="3.40.50.2300">
    <property type="match status" value="2"/>
</dbReference>
<name>A0A845LAH8_HELGE</name>
<evidence type="ECO:0000313" key="11">
    <source>
        <dbReference type="Proteomes" id="UP000471031"/>
    </source>
</evidence>
<feature type="signal peptide" evidence="8">
    <location>
        <begin position="1"/>
        <end position="41"/>
    </location>
</feature>
<protein>
    <recommendedName>
        <fullName evidence="2">histidine kinase</fullName>
        <ecNumber evidence="2">2.7.13.3</ecNumber>
    </recommendedName>
</protein>
<sequence>MCRRHHSQPAQPFQQAKVFARNRWTLSLALLLMAAQLLAMAAAPVDGASFLPTMPEPALLSPSFASHRDATPRKHVLILNSYHKGFVWTEDVVRGIESVLQPLELELNLELYTEYMDTKRYNSNDYDEHMYRYLQEKYGQEHFDLIIASDDDAMNFLQRYQQRLFPEAPVVFCGVNYYQEDKFNRQRVTGVVEVNDIRRNVEIARKLQPGLKKVLFLNDQTFTGKSQVKVLREAMAPFGDTIQYEIFDEWDLGELRAKLENLDADTMVFLLIAYYRDKSGATYSNDQYIRVVKEFSKQPVYGIWDFYLGNGIVGGMLTSGFSQGEAAAQLALRILQGEKPADIPVVMEGPNRLVFDYQQLQELHLNQADLPEGSTVVNKPSTFYENNKDIVWKTLLLFGGLLLVIAALAVNIVRRKIAEAELLEMYEQLERRVEERTRQLEVANLDLKGAMDELEQAQEQLIESAKMAALGKLVAGVAHEINTPVGIGVTAASHLHRKTRELSAQFRENQLKKSELHRYLLLSEEASDIILKNLERASTLIHGFKQVAVDQSRETRRRFNLKEYIGEILMSLQPKLKNKAYRIELNCPDDLEVDSYPGDFSQVITNLIMNSLIHGFGECGHGTIRIDLQLVGDRVRLVYSDDGRGIPPEHLQRIFDPFFTTNRAQGGTGLGLNIVYNLVTQRLRGKIRCESIVDAGADAGSGTRFTIDFPQK</sequence>
<dbReference type="SUPFAM" id="SSF55874">
    <property type="entry name" value="ATPase domain of HSP90 chaperone/DNA topoisomerase II/histidine kinase"/>
    <property type="match status" value="1"/>
</dbReference>
<comment type="catalytic activity">
    <reaction evidence="1">
        <text>ATP + protein L-histidine = ADP + protein N-phospho-L-histidine.</text>
        <dbReference type="EC" id="2.7.13.3"/>
    </reaction>
</comment>
<dbReference type="PRINTS" id="PR00344">
    <property type="entry name" value="BCTRLSENSOR"/>
</dbReference>
<dbReference type="Proteomes" id="UP000471031">
    <property type="component" value="Unassembled WGS sequence"/>
</dbReference>
<dbReference type="GO" id="GO:0000155">
    <property type="term" value="F:phosphorelay sensor kinase activity"/>
    <property type="evidence" value="ECO:0007669"/>
    <property type="project" value="InterPro"/>
</dbReference>
<dbReference type="AlphaFoldDB" id="A0A845LAH8"/>
<dbReference type="CDD" id="cd00075">
    <property type="entry name" value="HATPase"/>
    <property type="match status" value="1"/>
</dbReference>
<comment type="caution">
    <text evidence="10">The sequence shown here is derived from an EMBL/GenBank/DDBJ whole genome shotgun (WGS) entry which is preliminary data.</text>
</comment>
<dbReference type="RefSeq" id="WP_161261777.1">
    <property type="nucleotide sequence ID" value="NZ_WXEX01000006.1"/>
</dbReference>
<dbReference type="OrthoDB" id="9813394at2"/>
<keyword evidence="6" id="KW-0175">Coiled coil</keyword>
<keyword evidence="10" id="KW-0067">ATP-binding</keyword>
<dbReference type="InterPro" id="IPR007487">
    <property type="entry name" value="ABC_transpt-TYRBP-like"/>
</dbReference>
<dbReference type="InterPro" id="IPR003661">
    <property type="entry name" value="HisK_dim/P_dom"/>
</dbReference>
<dbReference type="InterPro" id="IPR004358">
    <property type="entry name" value="Sig_transdc_His_kin-like_C"/>
</dbReference>
<dbReference type="SMART" id="SM00387">
    <property type="entry name" value="HATPase_c"/>
    <property type="match status" value="1"/>
</dbReference>
<dbReference type="InterPro" id="IPR036890">
    <property type="entry name" value="HATPase_C_sf"/>
</dbReference>
<dbReference type="InterPro" id="IPR005467">
    <property type="entry name" value="His_kinase_dom"/>
</dbReference>
<accession>A0A845LAH8</accession>
<evidence type="ECO:0000256" key="8">
    <source>
        <dbReference type="SAM" id="SignalP"/>
    </source>
</evidence>
<keyword evidence="7" id="KW-0812">Transmembrane</keyword>
<dbReference type="Pfam" id="PF02518">
    <property type="entry name" value="HATPase_c"/>
    <property type="match status" value="1"/>
</dbReference>
<evidence type="ECO:0000256" key="7">
    <source>
        <dbReference type="SAM" id="Phobius"/>
    </source>
</evidence>
<keyword evidence="11" id="KW-1185">Reference proteome</keyword>
<dbReference type="PANTHER" id="PTHR43065:SF47">
    <property type="match status" value="1"/>
</dbReference>
<feature type="transmembrane region" description="Helical" evidence="7">
    <location>
        <begin position="390"/>
        <end position="413"/>
    </location>
</feature>
<dbReference type="Gene3D" id="3.30.565.10">
    <property type="entry name" value="Histidine kinase-like ATPase, C-terminal domain"/>
    <property type="match status" value="1"/>
</dbReference>
<feature type="coiled-coil region" evidence="6">
    <location>
        <begin position="419"/>
        <end position="467"/>
    </location>
</feature>
<dbReference type="Pfam" id="PF04392">
    <property type="entry name" value="ABC_sub_bind"/>
    <property type="match status" value="1"/>
</dbReference>
<dbReference type="EMBL" id="WXEX01000006">
    <property type="protein sequence ID" value="MZP43218.1"/>
    <property type="molecule type" value="Genomic_DNA"/>
</dbReference>
<keyword evidence="7" id="KW-0472">Membrane</keyword>
<dbReference type="Gene3D" id="1.10.287.130">
    <property type="match status" value="1"/>
</dbReference>
<keyword evidence="8" id="KW-0732">Signal</keyword>
<keyword evidence="4" id="KW-0418">Kinase</keyword>
<evidence type="ECO:0000256" key="3">
    <source>
        <dbReference type="ARBA" id="ARBA00022553"/>
    </source>
</evidence>
<evidence type="ECO:0000256" key="2">
    <source>
        <dbReference type="ARBA" id="ARBA00012438"/>
    </source>
</evidence>
<keyword evidence="7" id="KW-1133">Transmembrane helix</keyword>
<keyword evidence="5" id="KW-0902">Two-component regulatory system</keyword>